<name>A0A372LTJ1_9BACI</name>
<feature type="transmembrane region" description="Helical" evidence="1">
    <location>
        <begin position="62"/>
        <end position="86"/>
    </location>
</feature>
<feature type="transmembrane region" description="Helical" evidence="1">
    <location>
        <begin position="6"/>
        <end position="22"/>
    </location>
</feature>
<sequence length="87" mass="8972">MEPIVIISVIGGLILLLLVAGAPLKPVRLVGQCFIKLIIGAVFLFFLNALGGNIGLHVPINAITAAVAGILGIPGLFALAAIEYWVV</sequence>
<protein>
    <submittedName>
        <fullName evidence="2">Pro-sigmaK processing inhibitor BofA</fullName>
    </submittedName>
</protein>
<proteinExistence type="predicted"/>
<keyword evidence="1" id="KW-0472">Membrane</keyword>
<evidence type="ECO:0000256" key="1">
    <source>
        <dbReference type="SAM" id="Phobius"/>
    </source>
</evidence>
<comment type="caution">
    <text evidence="2">The sequence shown here is derived from an EMBL/GenBank/DDBJ whole genome shotgun (WGS) entry which is preliminary data.</text>
</comment>
<accession>A0A372LTJ1</accession>
<evidence type="ECO:0000313" key="3">
    <source>
        <dbReference type="Proteomes" id="UP000264541"/>
    </source>
</evidence>
<dbReference type="AlphaFoldDB" id="A0A372LTJ1"/>
<organism evidence="2 3">
    <name type="scientific">Peribacillus saganii</name>
    <dbReference type="NCBI Taxonomy" id="2303992"/>
    <lineage>
        <taxon>Bacteria</taxon>
        <taxon>Bacillati</taxon>
        <taxon>Bacillota</taxon>
        <taxon>Bacilli</taxon>
        <taxon>Bacillales</taxon>
        <taxon>Bacillaceae</taxon>
        <taxon>Peribacillus</taxon>
    </lineage>
</organism>
<reference evidence="2 3" key="1">
    <citation type="submission" date="2018-08" db="EMBL/GenBank/DDBJ databases">
        <title>Bacillus chawlae sp. nov., Bacillus glennii sp. nov., and Bacillus saganii sp. nov. Isolated from the Vehicle Assembly Building at Kennedy Space Center where the Viking Spacecraft were Assembled.</title>
        <authorList>
            <person name="Seuylemezian A."/>
            <person name="Vaishampayan P."/>
        </authorList>
    </citation>
    <scope>NUCLEOTIDE SEQUENCE [LARGE SCALE GENOMIC DNA]</scope>
    <source>
        <strain evidence="2 3">V47-23a</strain>
    </source>
</reference>
<evidence type="ECO:0000313" key="2">
    <source>
        <dbReference type="EMBL" id="RFU71531.1"/>
    </source>
</evidence>
<dbReference type="OrthoDB" id="2692225at2"/>
<keyword evidence="1" id="KW-0812">Transmembrane</keyword>
<keyword evidence="3" id="KW-1185">Reference proteome</keyword>
<dbReference type="EMBL" id="QVTE01000002">
    <property type="protein sequence ID" value="RFU71531.1"/>
    <property type="molecule type" value="Genomic_DNA"/>
</dbReference>
<dbReference type="Pfam" id="PF07441">
    <property type="entry name" value="BofA"/>
    <property type="match status" value="1"/>
</dbReference>
<dbReference type="NCBIfam" id="TIGR02862">
    <property type="entry name" value="spore_BofA"/>
    <property type="match status" value="1"/>
</dbReference>
<dbReference type="RefSeq" id="WP_117324809.1">
    <property type="nucleotide sequence ID" value="NZ_QVTE01000002.1"/>
</dbReference>
<feature type="transmembrane region" description="Helical" evidence="1">
    <location>
        <begin position="34"/>
        <end position="56"/>
    </location>
</feature>
<dbReference type="InterPro" id="IPR010001">
    <property type="entry name" value="BofA"/>
</dbReference>
<gene>
    <name evidence="2" type="primary">bofA</name>
    <name evidence="2" type="ORF">D0469_01050</name>
</gene>
<dbReference type="Proteomes" id="UP000264541">
    <property type="component" value="Unassembled WGS sequence"/>
</dbReference>
<keyword evidence="1" id="KW-1133">Transmembrane helix</keyword>